<proteinExistence type="predicted"/>
<keyword evidence="2" id="KW-1185">Reference proteome</keyword>
<reference evidence="2" key="1">
    <citation type="journal article" date="2023" name="Front. Plant Sci.">
        <title>Chromosomal-level genome assembly of Melastoma candidum provides insights into trichome evolution.</title>
        <authorList>
            <person name="Zhong Y."/>
            <person name="Wu W."/>
            <person name="Sun C."/>
            <person name="Zou P."/>
            <person name="Liu Y."/>
            <person name="Dai S."/>
            <person name="Zhou R."/>
        </authorList>
    </citation>
    <scope>NUCLEOTIDE SEQUENCE [LARGE SCALE GENOMIC DNA]</scope>
</reference>
<organism evidence="1 2">
    <name type="scientific">Melastoma candidum</name>
    <dbReference type="NCBI Taxonomy" id="119954"/>
    <lineage>
        <taxon>Eukaryota</taxon>
        <taxon>Viridiplantae</taxon>
        <taxon>Streptophyta</taxon>
        <taxon>Embryophyta</taxon>
        <taxon>Tracheophyta</taxon>
        <taxon>Spermatophyta</taxon>
        <taxon>Magnoliopsida</taxon>
        <taxon>eudicotyledons</taxon>
        <taxon>Gunneridae</taxon>
        <taxon>Pentapetalae</taxon>
        <taxon>rosids</taxon>
        <taxon>malvids</taxon>
        <taxon>Myrtales</taxon>
        <taxon>Melastomataceae</taxon>
        <taxon>Melastomatoideae</taxon>
        <taxon>Melastomateae</taxon>
        <taxon>Melastoma</taxon>
    </lineage>
</organism>
<dbReference type="EMBL" id="CM042889">
    <property type="protein sequence ID" value="KAI4320595.1"/>
    <property type="molecule type" value="Genomic_DNA"/>
</dbReference>
<protein>
    <submittedName>
        <fullName evidence="1">Uncharacterized protein</fullName>
    </submittedName>
</protein>
<sequence length="259" mass="29048">MVPVKPSGLIPWSPKPSIFFYDRLLNACAASKSPLFANAIHAHLLKSGFFRHTFLGNRCLDLYADFGHCDDVVKAFGEIEGKNLVSWNVFLKGLVQFGPLDDVQRVFDVMPVRDTVTWNSMLSGCVLHGVYSDGMDMFRRMMNDGVRLSHYTYSILSSLVSCARHGKEVHGAMIRNLWHDQNAVLGNSLINMYGKLGFVNYAYTLFLTMGRIDIVSWNSLILGFSSSACGDLCDLGMDWRIQSSSLKKLMIGTWHHPTP</sequence>
<evidence type="ECO:0000313" key="1">
    <source>
        <dbReference type="EMBL" id="KAI4320595.1"/>
    </source>
</evidence>
<dbReference type="Proteomes" id="UP001057402">
    <property type="component" value="Chromosome 10"/>
</dbReference>
<accession>A0ACB9MA40</accession>
<evidence type="ECO:0000313" key="2">
    <source>
        <dbReference type="Proteomes" id="UP001057402"/>
    </source>
</evidence>
<name>A0ACB9MA40_9MYRT</name>
<comment type="caution">
    <text evidence="1">The sequence shown here is derived from an EMBL/GenBank/DDBJ whole genome shotgun (WGS) entry which is preliminary data.</text>
</comment>
<gene>
    <name evidence="1" type="ORF">MLD38_034057</name>
</gene>